<comment type="cofactor">
    <cofactor evidence="2">
        <name>Mn(2+)</name>
        <dbReference type="ChEBI" id="CHEBI:29035"/>
    </cofactor>
</comment>
<evidence type="ECO:0000256" key="1">
    <source>
        <dbReference type="ARBA" id="ARBA00001638"/>
    </source>
</evidence>
<evidence type="ECO:0000313" key="9">
    <source>
        <dbReference type="EMBL" id="CCC82660.1"/>
    </source>
</evidence>
<name>G4RM65_THETK</name>
<sequence>MDLLSIVDTLCQIKRIGWLQRGVDNAENVCQHSVLVALLAGELAAEAKRYGMNIDPAEAVAVGLIHDIAEAELGHPGNGLRSTIPWDQIELETFERLYPHLADLFAKYRRGEGDLGRLVNFADKLATLIRACSYARRGYPTDDLVRAFVDRLSRYPEPYPQLLKRYLAEYCPSVQL</sequence>
<dbReference type="PaxDb" id="768679-TTX_2047"/>
<dbReference type="InterPro" id="IPR003607">
    <property type="entry name" value="HD/PDEase_dom"/>
</dbReference>
<evidence type="ECO:0000256" key="6">
    <source>
        <dbReference type="ARBA" id="ARBA00022723"/>
    </source>
</evidence>
<protein>
    <recommendedName>
        <fullName evidence="5">5'-deoxynucleotidase</fullName>
        <ecNumber evidence="5">3.1.3.89</ecNumber>
    </recommendedName>
</protein>
<evidence type="ECO:0000256" key="5">
    <source>
        <dbReference type="ARBA" id="ARBA00012964"/>
    </source>
</evidence>
<dbReference type="Pfam" id="PF13023">
    <property type="entry name" value="HD_3"/>
    <property type="match status" value="1"/>
</dbReference>
<keyword evidence="10" id="KW-1185">Reference proteome</keyword>
<evidence type="ECO:0000256" key="3">
    <source>
        <dbReference type="ARBA" id="ARBA00001941"/>
    </source>
</evidence>
<organism evidence="9 10">
    <name type="scientific">Thermoproteus tenax (strain ATCC 35583 / DSM 2078 / JCM 9277 / NBRC 100435 / Kra 1)</name>
    <dbReference type="NCBI Taxonomy" id="768679"/>
    <lineage>
        <taxon>Archaea</taxon>
        <taxon>Thermoproteota</taxon>
        <taxon>Thermoprotei</taxon>
        <taxon>Thermoproteales</taxon>
        <taxon>Thermoproteaceae</taxon>
        <taxon>Thermoproteus</taxon>
    </lineage>
</organism>
<evidence type="ECO:0000256" key="4">
    <source>
        <dbReference type="ARBA" id="ARBA00011738"/>
    </source>
</evidence>
<dbReference type="CDD" id="cd00077">
    <property type="entry name" value="HDc"/>
    <property type="match status" value="1"/>
</dbReference>
<evidence type="ECO:0000256" key="2">
    <source>
        <dbReference type="ARBA" id="ARBA00001936"/>
    </source>
</evidence>
<dbReference type="EC" id="3.1.3.89" evidence="5"/>
<dbReference type="AlphaFoldDB" id="G4RM65"/>
<dbReference type="Gene3D" id="1.10.3210.10">
    <property type="entry name" value="Hypothetical protein af1432"/>
    <property type="match status" value="1"/>
</dbReference>
<comment type="subunit">
    <text evidence="4">Homodimer.</text>
</comment>
<proteinExistence type="predicted"/>
<dbReference type="GeneID" id="11262936"/>
<feature type="domain" description="HD/PDEase" evidence="8">
    <location>
        <begin position="25"/>
        <end position="137"/>
    </location>
</feature>
<comment type="cofactor">
    <cofactor evidence="3">
        <name>Co(2+)</name>
        <dbReference type="ChEBI" id="CHEBI:48828"/>
    </cofactor>
</comment>
<gene>
    <name evidence="9" type="ordered locus">TTX_2047</name>
</gene>
<evidence type="ECO:0000256" key="7">
    <source>
        <dbReference type="ARBA" id="ARBA00022801"/>
    </source>
</evidence>
<comment type="catalytic activity">
    <reaction evidence="1">
        <text>a 2'-deoxyribonucleoside 5'-phosphate + H2O = a 2'-deoxyribonucleoside + phosphate</text>
        <dbReference type="Rhea" id="RHEA:36167"/>
        <dbReference type="ChEBI" id="CHEBI:15377"/>
        <dbReference type="ChEBI" id="CHEBI:18274"/>
        <dbReference type="ChEBI" id="CHEBI:43474"/>
        <dbReference type="ChEBI" id="CHEBI:65317"/>
        <dbReference type="EC" id="3.1.3.89"/>
    </reaction>
</comment>
<dbReference type="RefSeq" id="WP_014127913.1">
    <property type="nucleotide sequence ID" value="NC_016070.1"/>
</dbReference>
<dbReference type="GO" id="GO:0046872">
    <property type="term" value="F:metal ion binding"/>
    <property type="evidence" value="ECO:0007669"/>
    <property type="project" value="UniProtKB-KW"/>
</dbReference>
<dbReference type="eggNOG" id="arCOG04311">
    <property type="taxonomic scope" value="Archaea"/>
</dbReference>
<evidence type="ECO:0000313" key="10">
    <source>
        <dbReference type="Proteomes" id="UP000002654"/>
    </source>
</evidence>
<dbReference type="HOGENOM" id="CLU_039453_4_2_2"/>
<dbReference type="KEGG" id="ttn:TTX_2047"/>
<accession>G4RM65</accession>
<dbReference type="OrthoDB" id="46088at2157"/>
<dbReference type="InterPro" id="IPR039356">
    <property type="entry name" value="YfbR/HDDC2"/>
</dbReference>
<reference evidence="9 10" key="1">
    <citation type="journal article" date="2011" name="PLoS ONE">
        <title>The complete genome sequence of Thermoproteus tenax: a physiologically versatile member of the Crenarchaeota.</title>
        <authorList>
            <person name="Siebers B."/>
            <person name="Zaparty M."/>
            <person name="Raddatz G."/>
            <person name="Tjaden B."/>
            <person name="Albers S.V."/>
            <person name="Bell S.D."/>
            <person name="Blombach F."/>
            <person name="Kletzin A."/>
            <person name="Kyrpides N."/>
            <person name="Lanz C."/>
            <person name="Plagens A."/>
            <person name="Rampp M."/>
            <person name="Rosinus A."/>
            <person name="von Jan M."/>
            <person name="Makarova K.S."/>
            <person name="Klenk H.P."/>
            <person name="Schuster S.C."/>
            <person name="Hensel R."/>
        </authorList>
    </citation>
    <scope>NUCLEOTIDE SEQUENCE [LARGE SCALE GENOMIC DNA]</scope>
    <source>
        <strain evidence="10">ATCC 35583 / DSM 2078 / JCM 9277 / NBRC 100435 / Kra 1</strain>
    </source>
</reference>
<dbReference type="PANTHER" id="PTHR11845">
    <property type="entry name" value="5'-DEOXYNUCLEOTIDASE HDDC2"/>
    <property type="match status" value="1"/>
</dbReference>
<dbReference type="Proteomes" id="UP000002654">
    <property type="component" value="Chromosome"/>
</dbReference>
<keyword evidence="7 9" id="KW-0378">Hydrolase</keyword>
<dbReference type="EMBL" id="FN869859">
    <property type="protein sequence ID" value="CCC82660.1"/>
    <property type="molecule type" value="Genomic_DNA"/>
</dbReference>
<dbReference type="PANTHER" id="PTHR11845:SF13">
    <property type="entry name" value="5'-DEOXYNUCLEOTIDASE HDDC2"/>
    <property type="match status" value="1"/>
</dbReference>
<dbReference type="SMART" id="SM00471">
    <property type="entry name" value="HDc"/>
    <property type="match status" value="1"/>
</dbReference>
<dbReference type="InterPro" id="IPR006674">
    <property type="entry name" value="HD_domain"/>
</dbReference>
<dbReference type="SUPFAM" id="SSF109604">
    <property type="entry name" value="HD-domain/PDEase-like"/>
    <property type="match status" value="1"/>
</dbReference>
<dbReference type="GO" id="GO:0002953">
    <property type="term" value="F:5'-deoxynucleotidase activity"/>
    <property type="evidence" value="ECO:0007669"/>
    <property type="project" value="UniProtKB-EC"/>
</dbReference>
<keyword evidence="6" id="KW-0479">Metal-binding</keyword>
<dbReference type="STRING" id="768679.TTX_2047"/>
<evidence type="ECO:0000259" key="8">
    <source>
        <dbReference type="SMART" id="SM00471"/>
    </source>
</evidence>